<comment type="caution">
    <text evidence="2">The sequence shown here is derived from an EMBL/GenBank/DDBJ whole genome shotgun (WGS) entry which is preliminary data.</text>
</comment>
<dbReference type="Pfam" id="PF00583">
    <property type="entry name" value="Acetyltransf_1"/>
    <property type="match status" value="1"/>
</dbReference>
<dbReference type="PANTHER" id="PTHR42791">
    <property type="entry name" value="GNAT FAMILY ACETYLTRANSFERASE"/>
    <property type="match status" value="1"/>
</dbReference>
<dbReference type="Proteomes" id="UP000224634">
    <property type="component" value="Unassembled WGS sequence"/>
</dbReference>
<dbReference type="PROSITE" id="PS51186">
    <property type="entry name" value="GNAT"/>
    <property type="match status" value="1"/>
</dbReference>
<dbReference type="GO" id="GO:0016747">
    <property type="term" value="F:acyltransferase activity, transferring groups other than amino-acyl groups"/>
    <property type="evidence" value="ECO:0007669"/>
    <property type="project" value="InterPro"/>
</dbReference>
<evidence type="ECO:0000313" key="3">
    <source>
        <dbReference type="Proteomes" id="UP000224634"/>
    </source>
</evidence>
<dbReference type="SUPFAM" id="SSF55729">
    <property type="entry name" value="Acyl-CoA N-acyltransferases (Nat)"/>
    <property type="match status" value="1"/>
</dbReference>
<dbReference type="Gene3D" id="3.40.630.30">
    <property type="match status" value="1"/>
</dbReference>
<dbReference type="OrthoDB" id="410198at2759"/>
<evidence type="ECO:0000313" key="2">
    <source>
        <dbReference type="EMBL" id="PGG96216.1"/>
    </source>
</evidence>
<gene>
    <name evidence="2" type="ORF">AJ80_09860</name>
</gene>
<dbReference type="InterPro" id="IPR052523">
    <property type="entry name" value="Trichothecene_AcTrans"/>
</dbReference>
<sequence>MVNFVLDKVGDADWDELVEAQFRSFSGEPYHDALFGFNTRENQIETKKRHIHELTESTSYLWLKIVDQDAGKIAGAAYWKIKPNYIPLNREELNITWLDSQEDREAANRLLMTVQDRKLANVKEAHIQLELLFVTPEYQRHGIGTRLLKWGCDLADHMALPIWIESSREGYRMYCSQGVEDVEYHVIEAGRFKTAYTLMRRSPNLQAALLN</sequence>
<name>A0A2B7WHY1_POLH7</name>
<keyword evidence="3" id="KW-1185">Reference proteome</keyword>
<protein>
    <recommendedName>
        <fullName evidence="1">N-acetyltransferase domain-containing protein</fullName>
    </recommendedName>
</protein>
<feature type="domain" description="N-acetyltransferase" evidence="1">
    <location>
        <begin position="49"/>
        <end position="204"/>
    </location>
</feature>
<dbReference type="STRING" id="1447883.A0A2B7WHY1"/>
<dbReference type="AlphaFoldDB" id="A0A2B7WHY1"/>
<dbReference type="InterPro" id="IPR016181">
    <property type="entry name" value="Acyl_CoA_acyltransferase"/>
</dbReference>
<accession>A0A2B7WHY1</accession>
<dbReference type="PANTHER" id="PTHR42791:SF1">
    <property type="entry name" value="N-ACETYLTRANSFERASE DOMAIN-CONTAINING PROTEIN"/>
    <property type="match status" value="1"/>
</dbReference>
<dbReference type="InterPro" id="IPR000182">
    <property type="entry name" value="GNAT_dom"/>
</dbReference>
<dbReference type="CDD" id="cd04301">
    <property type="entry name" value="NAT_SF"/>
    <property type="match status" value="1"/>
</dbReference>
<proteinExistence type="predicted"/>
<evidence type="ECO:0000259" key="1">
    <source>
        <dbReference type="PROSITE" id="PS51186"/>
    </source>
</evidence>
<dbReference type="EMBL" id="PDNA01000372">
    <property type="protein sequence ID" value="PGG96216.1"/>
    <property type="molecule type" value="Genomic_DNA"/>
</dbReference>
<reference evidence="2 3" key="1">
    <citation type="submission" date="2017-10" db="EMBL/GenBank/DDBJ databases">
        <title>Comparative genomics in systemic dimorphic fungi from Ajellomycetaceae.</title>
        <authorList>
            <person name="Munoz J.F."/>
            <person name="Mcewen J.G."/>
            <person name="Clay O.K."/>
            <person name="Cuomo C.A."/>
        </authorList>
    </citation>
    <scope>NUCLEOTIDE SEQUENCE [LARGE SCALE GENOMIC DNA]</scope>
    <source>
        <strain evidence="2 3">UAMH7299</strain>
    </source>
</reference>
<organism evidence="2 3">
    <name type="scientific">Polytolypa hystricis (strain UAMH7299)</name>
    <dbReference type="NCBI Taxonomy" id="1447883"/>
    <lineage>
        <taxon>Eukaryota</taxon>
        <taxon>Fungi</taxon>
        <taxon>Dikarya</taxon>
        <taxon>Ascomycota</taxon>
        <taxon>Pezizomycotina</taxon>
        <taxon>Eurotiomycetes</taxon>
        <taxon>Eurotiomycetidae</taxon>
        <taxon>Onygenales</taxon>
        <taxon>Onygenales incertae sedis</taxon>
        <taxon>Polytolypa</taxon>
    </lineage>
</organism>